<accession>A0ABP7IRY6</accession>
<evidence type="ECO:0000256" key="1">
    <source>
        <dbReference type="ARBA" id="ARBA00023015"/>
    </source>
</evidence>
<dbReference type="PANTHER" id="PTHR43537">
    <property type="entry name" value="TRANSCRIPTIONAL REGULATOR, GNTR FAMILY"/>
    <property type="match status" value="1"/>
</dbReference>
<sequence length="208" mass="21862">MDQAIDGMRALLADGEWSVGTRIPPEPVLAAELGVSRNTVREAVKALAHGGVLEVRRGDGTYVAAPNEVSALIRREVGRVELDHVLEVRHAIETRAACLAASRRTDEDLAVLADALERRRAGAADRDAERFVTADCDFHLAVVAAAHNPLLSELYEGFLETLVASVALPPDGADDLAPAHDGVLAAIAAGDPEAASAASTELLEQVGH</sequence>
<keyword evidence="3" id="KW-0804">Transcription</keyword>
<dbReference type="InterPro" id="IPR036388">
    <property type="entry name" value="WH-like_DNA-bd_sf"/>
</dbReference>
<comment type="caution">
    <text evidence="5">The sequence shown here is derived from an EMBL/GenBank/DDBJ whole genome shotgun (WGS) entry which is preliminary data.</text>
</comment>
<dbReference type="PANTHER" id="PTHR43537:SF47">
    <property type="entry name" value="REGULATORY PROTEIN GNTR HTH"/>
    <property type="match status" value="1"/>
</dbReference>
<evidence type="ECO:0000256" key="3">
    <source>
        <dbReference type="ARBA" id="ARBA00023163"/>
    </source>
</evidence>
<reference evidence="6" key="1">
    <citation type="journal article" date="2019" name="Int. J. Syst. Evol. Microbiol.">
        <title>The Global Catalogue of Microorganisms (GCM) 10K type strain sequencing project: providing services to taxonomists for standard genome sequencing and annotation.</title>
        <authorList>
            <consortium name="The Broad Institute Genomics Platform"/>
            <consortium name="The Broad Institute Genome Sequencing Center for Infectious Disease"/>
            <person name="Wu L."/>
            <person name="Ma J."/>
        </authorList>
    </citation>
    <scope>NUCLEOTIDE SEQUENCE [LARGE SCALE GENOMIC DNA]</scope>
    <source>
        <strain evidence="6">JCM 16953</strain>
    </source>
</reference>
<dbReference type="SUPFAM" id="SSF48008">
    <property type="entry name" value="GntR ligand-binding domain-like"/>
    <property type="match status" value="1"/>
</dbReference>
<gene>
    <name evidence="5" type="ORF">GCM10022242_28290</name>
</gene>
<proteinExistence type="predicted"/>
<dbReference type="SMART" id="SM00345">
    <property type="entry name" value="HTH_GNTR"/>
    <property type="match status" value="1"/>
</dbReference>
<dbReference type="Proteomes" id="UP001501821">
    <property type="component" value="Unassembled WGS sequence"/>
</dbReference>
<dbReference type="InterPro" id="IPR000524">
    <property type="entry name" value="Tscrpt_reg_HTH_GntR"/>
</dbReference>
<organism evidence="5 6">
    <name type="scientific">Nocardioides panacisoli</name>
    <dbReference type="NCBI Taxonomy" id="627624"/>
    <lineage>
        <taxon>Bacteria</taxon>
        <taxon>Bacillati</taxon>
        <taxon>Actinomycetota</taxon>
        <taxon>Actinomycetes</taxon>
        <taxon>Propionibacteriales</taxon>
        <taxon>Nocardioidaceae</taxon>
        <taxon>Nocardioides</taxon>
    </lineage>
</organism>
<evidence type="ECO:0000313" key="5">
    <source>
        <dbReference type="EMBL" id="GAA3825233.1"/>
    </source>
</evidence>
<dbReference type="InterPro" id="IPR011711">
    <property type="entry name" value="GntR_C"/>
</dbReference>
<dbReference type="Pfam" id="PF00392">
    <property type="entry name" value="GntR"/>
    <property type="match status" value="1"/>
</dbReference>
<dbReference type="InterPro" id="IPR008920">
    <property type="entry name" value="TF_FadR/GntR_C"/>
</dbReference>
<keyword evidence="2" id="KW-0238">DNA-binding</keyword>
<dbReference type="SUPFAM" id="SSF46785">
    <property type="entry name" value="Winged helix' DNA-binding domain"/>
    <property type="match status" value="1"/>
</dbReference>
<dbReference type="Gene3D" id="1.20.120.530">
    <property type="entry name" value="GntR ligand-binding domain-like"/>
    <property type="match status" value="1"/>
</dbReference>
<dbReference type="Pfam" id="PF07729">
    <property type="entry name" value="FCD"/>
    <property type="match status" value="1"/>
</dbReference>
<evidence type="ECO:0000256" key="2">
    <source>
        <dbReference type="ARBA" id="ARBA00023125"/>
    </source>
</evidence>
<name>A0ABP7IRY6_9ACTN</name>
<dbReference type="SMART" id="SM00895">
    <property type="entry name" value="FCD"/>
    <property type="match status" value="1"/>
</dbReference>
<dbReference type="InterPro" id="IPR036390">
    <property type="entry name" value="WH_DNA-bd_sf"/>
</dbReference>
<keyword evidence="6" id="KW-1185">Reference proteome</keyword>
<evidence type="ECO:0000259" key="4">
    <source>
        <dbReference type="PROSITE" id="PS50949"/>
    </source>
</evidence>
<evidence type="ECO:0000313" key="6">
    <source>
        <dbReference type="Proteomes" id="UP001501821"/>
    </source>
</evidence>
<dbReference type="Gene3D" id="1.10.10.10">
    <property type="entry name" value="Winged helix-like DNA-binding domain superfamily/Winged helix DNA-binding domain"/>
    <property type="match status" value="1"/>
</dbReference>
<feature type="domain" description="HTH gntR-type" evidence="4">
    <location>
        <begin position="1"/>
        <end position="66"/>
    </location>
</feature>
<dbReference type="CDD" id="cd07377">
    <property type="entry name" value="WHTH_GntR"/>
    <property type="match status" value="1"/>
</dbReference>
<dbReference type="PRINTS" id="PR00035">
    <property type="entry name" value="HTHGNTR"/>
</dbReference>
<dbReference type="PROSITE" id="PS50949">
    <property type="entry name" value="HTH_GNTR"/>
    <property type="match status" value="1"/>
</dbReference>
<protein>
    <submittedName>
        <fullName evidence="5">FadR/GntR family transcriptional regulator</fullName>
    </submittedName>
</protein>
<keyword evidence="1" id="KW-0805">Transcription regulation</keyword>
<dbReference type="EMBL" id="BAABAH010000010">
    <property type="protein sequence ID" value="GAA3825233.1"/>
    <property type="molecule type" value="Genomic_DNA"/>
</dbReference>